<evidence type="ECO:0008006" key="3">
    <source>
        <dbReference type="Google" id="ProtNLM"/>
    </source>
</evidence>
<keyword evidence="2" id="KW-1185">Reference proteome</keyword>
<evidence type="ECO:0000313" key="1">
    <source>
        <dbReference type="EMBL" id="MFD1429109.1"/>
    </source>
</evidence>
<gene>
    <name evidence="1" type="ORF">ACFQ4P_02450</name>
</gene>
<dbReference type="Proteomes" id="UP001597196">
    <property type="component" value="Unassembled WGS sequence"/>
</dbReference>
<dbReference type="EMBL" id="JBHTOC010000002">
    <property type="protein sequence ID" value="MFD1429109.1"/>
    <property type="molecule type" value="Genomic_DNA"/>
</dbReference>
<accession>A0ABW4CGB7</accession>
<organism evidence="1 2">
    <name type="scientific">Lacticaseibacillus mingshuiensis</name>
    <dbReference type="NCBI Taxonomy" id="2799574"/>
    <lineage>
        <taxon>Bacteria</taxon>
        <taxon>Bacillati</taxon>
        <taxon>Bacillota</taxon>
        <taxon>Bacilli</taxon>
        <taxon>Lactobacillales</taxon>
        <taxon>Lactobacillaceae</taxon>
        <taxon>Lacticaseibacillus</taxon>
    </lineage>
</organism>
<comment type="caution">
    <text evidence="1">The sequence shown here is derived from an EMBL/GenBank/DDBJ whole genome shotgun (WGS) entry which is preliminary data.</text>
</comment>
<evidence type="ECO:0000313" key="2">
    <source>
        <dbReference type="Proteomes" id="UP001597196"/>
    </source>
</evidence>
<protein>
    <recommendedName>
        <fullName evidence="3">LytTR family transcriptional regulator</fullName>
    </recommendedName>
</protein>
<proteinExistence type="predicted"/>
<reference evidence="2" key="1">
    <citation type="journal article" date="2019" name="Int. J. Syst. Evol. Microbiol.">
        <title>The Global Catalogue of Microorganisms (GCM) 10K type strain sequencing project: providing services to taxonomists for standard genome sequencing and annotation.</title>
        <authorList>
            <consortium name="The Broad Institute Genomics Platform"/>
            <consortium name="The Broad Institute Genome Sequencing Center for Infectious Disease"/>
            <person name="Wu L."/>
            <person name="Ma J."/>
        </authorList>
    </citation>
    <scope>NUCLEOTIDE SEQUENCE [LARGE SCALE GENOMIC DNA]</scope>
    <source>
        <strain evidence="2">CCM 8980</strain>
    </source>
</reference>
<sequence length="123" mass="13882">MRIRIEEDDTLKEPEVIIRAPAGDSRVQAIQAQLQAHDVPAALPVFQGSTETFVALSEVLFIETAGRLLQVHTREQLFTTNEKLYVLAGRISASREIQHRQPHPDQRVQPLRVQLLGDVPRLT</sequence>
<name>A0ABW4CGB7_9LACO</name>
<dbReference type="RefSeq" id="WP_236002619.1">
    <property type="nucleotide sequence ID" value="NZ_BOLS01000003.1"/>
</dbReference>